<name>G9QJG1_9BACI</name>
<comment type="caution">
    <text evidence="1">The sequence shown here is derived from an EMBL/GenBank/DDBJ whole genome shotgun (WGS) entry which is preliminary data.</text>
</comment>
<dbReference type="HOGENOM" id="CLU_3408706_0_0_9"/>
<evidence type="ECO:0000313" key="2">
    <source>
        <dbReference type="Proteomes" id="UP000011747"/>
    </source>
</evidence>
<evidence type="ECO:0000313" key="1">
    <source>
        <dbReference type="EMBL" id="EHL78695.1"/>
    </source>
</evidence>
<dbReference type="Proteomes" id="UP000011747">
    <property type="component" value="Unassembled WGS sequence"/>
</dbReference>
<proteinExistence type="predicted"/>
<accession>G9QJG1</accession>
<dbReference type="AlphaFoldDB" id="G9QJG1"/>
<organism evidence="1 2">
    <name type="scientific">Bacillus smithii 7_3_47FAA</name>
    <dbReference type="NCBI Taxonomy" id="665952"/>
    <lineage>
        <taxon>Bacteria</taxon>
        <taxon>Bacillati</taxon>
        <taxon>Bacillota</taxon>
        <taxon>Bacilli</taxon>
        <taxon>Bacillales</taxon>
        <taxon>Bacillaceae</taxon>
        <taxon>Bacillus</taxon>
    </lineage>
</organism>
<keyword evidence="2" id="KW-1185">Reference proteome</keyword>
<protein>
    <submittedName>
        <fullName evidence="1">Uncharacterized protein</fullName>
    </submittedName>
</protein>
<dbReference type="EMBL" id="ACWF01000059">
    <property type="protein sequence ID" value="EHL78695.1"/>
    <property type="molecule type" value="Genomic_DNA"/>
</dbReference>
<gene>
    <name evidence="1" type="ORF">HMPREF1015_01844</name>
</gene>
<sequence length="29" mass="3181">MNEYTVIGPIIKENVQTVFGALGSETGRR</sequence>
<reference evidence="1 2" key="1">
    <citation type="submission" date="2011-09" db="EMBL/GenBank/DDBJ databases">
        <title>The Genome Sequence of Bacillus smithii 7_3_47FAA.</title>
        <authorList>
            <consortium name="The Broad Institute Genome Sequencing Platform"/>
            <person name="Earl A."/>
            <person name="Ward D."/>
            <person name="Feldgarden M."/>
            <person name="Gevers D."/>
            <person name="Daigneault M."/>
            <person name="Strauss J."/>
            <person name="Allen-Vercoe E."/>
            <person name="Young S.K."/>
            <person name="Zeng Q."/>
            <person name="Gargeya S."/>
            <person name="Fitzgerald M."/>
            <person name="Haas B."/>
            <person name="Abouelleil A."/>
            <person name="Alvarado L."/>
            <person name="Arachchi H.M."/>
            <person name="Berlin A."/>
            <person name="Brown A."/>
            <person name="Chapman S.B."/>
            <person name="Chen Z."/>
            <person name="Dunbar C."/>
            <person name="Freedman E."/>
            <person name="Gearin G."/>
            <person name="Goldberg J."/>
            <person name="Griggs A."/>
            <person name="Gujja S."/>
            <person name="Heiman D."/>
            <person name="Howarth C."/>
            <person name="Larson L."/>
            <person name="Lui A."/>
            <person name="MacDonald P.J.P."/>
            <person name="Montmayeur A."/>
            <person name="Murphy C."/>
            <person name="Neiman D."/>
            <person name="Pearson M."/>
            <person name="Priest M."/>
            <person name="Roberts A."/>
            <person name="Saif S."/>
            <person name="Shea T."/>
            <person name="Shenoy N."/>
            <person name="Sisk P."/>
            <person name="Stolte C."/>
            <person name="Sykes S."/>
            <person name="Wortman J."/>
            <person name="Nusbaum C."/>
            <person name="Birren B."/>
        </authorList>
    </citation>
    <scope>NUCLEOTIDE SEQUENCE [LARGE SCALE GENOMIC DNA]</scope>
    <source>
        <strain evidence="1 2">7_3_47FAA</strain>
    </source>
</reference>